<dbReference type="EMBL" id="JARLKZ010000008">
    <property type="protein sequence ID" value="MEC0241026.1"/>
    <property type="molecule type" value="Genomic_DNA"/>
</dbReference>
<evidence type="ECO:0000256" key="1">
    <source>
        <dbReference type="SAM" id="SignalP"/>
    </source>
</evidence>
<reference evidence="2 3" key="1">
    <citation type="submission" date="2023-03" db="EMBL/GenBank/DDBJ databases">
        <title>Bacillus Genome Sequencing.</title>
        <authorList>
            <person name="Dunlap C."/>
        </authorList>
    </citation>
    <scope>NUCLEOTIDE SEQUENCE [LARGE SCALE GENOMIC DNA]</scope>
    <source>
        <strain evidence="2 3">BD-525</strain>
    </source>
</reference>
<feature type="signal peptide" evidence="1">
    <location>
        <begin position="1"/>
        <end position="22"/>
    </location>
</feature>
<proteinExistence type="predicted"/>
<evidence type="ECO:0000313" key="2">
    <source>
        <dbReference type="EMBL" id="MEC0241026.1"/>
    </source>
</evidence>
<feature type="chain" id="PRO_5045608690" evidence="1">
    <location>
        <begin position="23"/>
        <end position="55"/>
    </location>
</feature>
<dbReference type="RefSeq" id="WP_326088755.1">
    <property type="nucleotide sequence ID" value="NZ_JARLKZ010000008.1"/>
</dbReference>
<gene>
    <name evidence="2" type="ORF">P4H66_14330</name>
</gene>
<name>A0ABU6GMP2_9BACL</name>
<dbReference type="Proteomes" id="UP001344632">
    <property type="component" value="Unassembled WGS sequence"/>
</dbReference>
<sequence>MNIKRVMIIGTMVVIMSFGSTALGSSITSANSAAKWCSTDVADKDDLLDALNQSF</sequence>
<accession>A0ABU6GMP2</accession>
<keyword evidence="3" id="KW-1185">Reference proteome</keyword>
<organism evidence="2 3">
    <name type="scientific">Paenibacillus dokdonensis</name>
    <dbReference type="NCBI Taxonomy" id="2567944"/>
    <lineage>
        <taxon>Bacteria</taxon>
        <taxon>Bacillati</taxon>
        <taxon>Bacillota</taxon>
        <taxon>Bacilli</taxon>
        <taxon>Bacillales</taxon>
        <taxon>Paenibacillaceae</taxon>
        <taxon>Paenibacillus</taxon>
    </lineage>
</organism>
<comment type="caution">
    <text evidence="2">The sequence shown here is derived from an EMBL/GenBank/DDBJ whole genome shotgun (WGS) entry which is preliminary data.</text>
</comment>
<protein>
    <submittedName>
        <fullName evidence="2">Uncharacterized protein</fullName>
    </submittedName>
</protein>
<keyword evidence="1" id="KW-0732">Signal</keyword>
<evidence type="ECO:0000313" key="3">
    <source>
        <dbReference type="Proteomes" id="UP001344632"/>
    </source>
</evidence>